<dbReference type="InParanoid" id="B9TNT6"/>
<dbReference type="AlphaFoldDB" id="B9TNT6"/>
<protein>
    <submittedName>
        <fullName evidence="2">Uncharacterized protein</fullName>
    </submittedName>
</protein>
<organism evidence="2 3">
    <name type="scientific">Ricinus communis</name>
    <name type="common">Castor bean</name>
    <dbReference type="NCBI Taxonomy" id="3988"/>
    <lineage>
        <taxon>Eukaryota</taxon>
        <taxon>Viridiplantae</taxon>
        <taxon>Streptophyta</taxon>
        <taxon>Embryophyta</taxon>
        <taxon>Tracheophyta</taxon>
        <taxon>Spermatophyta</taxon>
        <taxon>Magnoliopsida</taxon>
        <taxon>eudicotyledons</taxon>
        <taxon>Gunneridae</taxon>
        <taxon>Pentapetalae</taxon>
        <taxon>rosids</taxon>
        <taxon>fabids</taxon>
        <taxon>Malpighiales</taxon>
        <taxon>Euphorbiaceae</taxon>
        <taxon>Acalyphoideae</taxon>
        <taxon>Acalypheae</taxon>
        <taxon>Ricinus</taxon>
    </lineage>
</organism>
<dbReference type="Proteomes" id="UP000008311">
    <property type="component" value="Unassembled WGS sequence"/>
</dbReference>
<evidence type="ECO:0000313" key="2">
    <source>
        <dbReference type="EMBL" id="EEF22478.1"/>
    </source>
</evidence>
<evidence type="ECO:0000313" key="3">
    <source>
        <dbReference type="Proteomes" id="UP000008311"/>
    </source>
</evidence>
<evidence type="ECO:0000256" key="1">
    <source>
        <dbReference type="SAM" id="MobiDB-lite"/>
    </source>
</evidence>
<dbReference type="EMBL" id="EQ993542">
    <property type="protein sequence ID" value="EEF22478.1"/>
    <property type="molecule type" value="Genomic_DNA"/>
</dbReference>
<accession>B9TNT6</accession>
<sequence length="222" mass="23358">MVAIEARSGLLRGNAPTSAASSRCGDWGTVCSSRTEPGAGEAAGQGFLFEELQQRGADALALVSGHDGDFGNVEHAAGSRRVRIADGEAVQIVAIQRADAHPARRRRQLDHAGSRPLDRPMFVPGFGAIGFDDDGGAEKRLIFIDPLENDCHGHCLTKHRKGYPGPRPRIVFPNGRTSHADRVHRARDHGNADGTQSGALGPAAHRLEPLGGQGRVATCGGG</sequence>
<gene>
    <name evidence="2" type="ORF">RCOM_2079920</name>
</gene>
<keyword evidence="3" id="KW-1185">Reference proteome</keyword>
<proteinExistence type="predicted"/>
<reference evidence="3" key="1">
    <citation type="journal article" date="2010" name="Nat. Biotechnol.">
        <title>Draft genome sequence of the oilseed species Ricinus communis.</title>
        <authorList>
            <person name="Chan A.P."/>
            <person name="Crabtree J."/>
            <person name="Zhao Q."/>
            <person name="Lorenzi H."/>
            <person name="Orvis J."/>
            <person name="Puiu D."/>
            <person name="Melake-Berhan A."/>
            <person name="Jones K.M."/>
            <person name="Redman J."/>
            <person name="Chen G."/>
            <person name="Cahoon E.B."/>
            <person name="Gedil M."/>
            <person name="Stanke M."/>
            <person name="Haas B.J."/>
            <person name="Wortman J.R."/>
            <person name="Fraser-Liggett C.M."/>
            <person name="Ravel J."/>
            <person name="Rabinowicz P.D."/>
        </authorList>
    </citation>
    <scope>NUCLEOTIDE SEQUENCE [LARGE SCALE GENOMIC DNA]</scope>
    <source>
        <strain evidence="3">cv. Hale</strain>
    </source>
</reference>
<feature type="compositionally biased region" description="Gly residues" evidence="1">
    <location>
        <begin position="211"/>
        <end position="222"/>
    </location>
</feature>
<feature type="region of interest" description="Disordered" evidence="1">
    <location>
        <begin position="187"/>
        <end position="222"/>
    </location>
</feature>
<name>B9TNT6_RICCO</name>